<accession>A0A9D3MAW2</accession>
<feature type="transmembrane region" description="Helical" evidence="6">
    <location>
        <begin position="260"/>
        <end position="280"/>
    </location>
</feature>
<feature type="transmembrane region" description="Helical" evidence="6">
    <location>
        <begin position="292"/>
        <end position="313"/>
    </location>
</feature>
<dbReference type="InterPro" id="IPR036513">
    <property type="entry name" value="STAS_dom_sf"/>
</dbReference>
<feature type="transmembrane region" description="Helical" evidence="6">
    <location>
        <begin position="133"/>
        <end position="150"/>
    </location>
</feature>
<dbReference type="GO" id="GO:0016020">
    <property type="term" value="C:membrane"/>
    <property type="evidence" value="ECO:0007669"/>
    <property type="project" value="UniProtKB-SubCell"/>
</dbReference>
<feature type="transmembrane region" description="Helical" evidence="6">
    <location>
        <begin position="350"/>
        <end position="369"/>
    </location>
</feature>
<dbReference type="PROSITE" id="PS50801">
    <property type="entry name" value="STAS"/>
    <property type="match status" value="1"/>
</dbReference>
<dbReference type="InterPro" id="IPR011547">
    <property type="entry name" value="SLC26A/SulP_dom"/>
</dbReference>
<keyword evidence="4 6" id="KW-0472">Membrane</keyword>
<evidence type="ECO:0000256" key="6">
    <source>
        <dbReference type="SAM" id="Phobius"/>
    </source>
</evidence>
<organism evidence="8 9">
    <name type="scientific">Anguilla anguilla</name>
    <name type="common">European freshwater eel</name>
    <name type="synonym">Muraena anguilla</name>
    <dbReference type="NCBI Taxonomy" id="7936"/>
    <lineage>
        <taxon>Eukaryota</taxon>
        <taxon>Metazoa</taxon>
        <taxon>Chordata</taxon>
        <taxon>Craniata</taxon>
        <taxon>Vertebrata</taxon>
        <taxon>Euteleostomi</taxon>
        <taxon>Actinopterygii</taxon>
        <taxon>Neopterygii</taxon>
        <taxon>Teleostei</taxon>
        <taxon>Anguilliformes</taxon>
        <taxon>Anguillidae</taxon>
        <taxon>Anguilla</taxon>
    </lineage>
</organism>
<evidence type="ECO:0000313" key="8">
    <source>
        <dbReference type="EMBL" id="KAG5845660.1"/>
    </source>
</evidence>
<dbReference type="Pfam" id="PF01740">
    <property type="entry name" value="STAS"/>
    <property type="match status" value="1"/>
</dbReference>
<comment type="caution">
    <text evidence="8">The sequence shown here is derived from an EMBL/GenBank/DDBJ whole genome shotgun (WGS) entry which is preliminary data.</text>
</comment>
<dbReference type="PROSITE" id="PS01130">
    <property type="entry name" value="SLC26A"/>
    <property type="match status" value="1"/>
</dbReference>
<dbReference type="GO" id="GO:0008271">
    <property type="term" value="F:secondary active sulfate transmembrane transporter activity"/>
    <property type="evidence" value="ECO:0007669"/>
    <property type="project" value="InterPro"/>
</dbReference>
<dbReference type="InterPro" id="IPR018045">
    <property type="entry name" value="S04_transporter_CS"/>
</dbReference>
<comment type="subcellular location">
    <subcellularLocation>
        <location evidence="1">Membrane</location>
        <topology evidence="1">Multi-pass membrane protein</topology>
    </subcellularLocation>
</comment>
<dbReference type="InterPro" id="IPR001902">
    <property type="entry name" value="SLC26A/SulP_fam"/>
</dbReference>
<name>A0A9D3MAW2_ANGAN</name>
<dbReference type="Pfam" id="PF00916">
    <property type="entry name" value="Sulfate_transp"/>
    <property type="match status" value="1"/>
</dbReference>
<dbReference type="Proteomes" id="UP001044222">
    <property type="component" value="Chromosome 7"/>
</dbReference>
<dbReference type="CDD" id="cd07042">
    <property type="entry name" value="STAS_SulP_like_sulfate_transporter"/>
    <property type="match status" value="1"/>
</dbReference>
<keyword evidence="2 6" id="KW-0812">Transmembrane</keyword>
<reference evidence="8" key="1">
    <citation type="submission" date="2021-01" db="EMBL/GenBank/DDBJ databases">
        <title>A chromosome-scale assembly of European eel, Anguilla anguilla.</title>
        <authorList>
            <person name="Henkel C."/>
            <person name="Jong-Raadsen S.A."/>
            <person name="Dufour S."/>
            <person name="Weltzien F.-A."/>
            <person name="Palstra A.P."/>
            <person name="Pelster B."/>
            <person name="Spaink H.P."/>
            <person name="Van Den Thillart G.E."/>
            <person name="Jansen H."/>
            <person name="Zahm M."/>
            <person name="Klopp C."/>
            <person name="Cedric C."/>
            <person name="Louis A."/>
            <person name="Berthelot C."/>
            <person name="Parey E."/>
            <person name="Roest Crollius H."/>
            <person name="Montfort J."/>
            <person name="Robinson-Rechavi M."/>
            <person name="Bucao C."/>
            <person name="Bouchez O."/>
            <person name="Gislard M."/>
            <person name="Lluch J."/>
            <person name="Milhes M."/>
            <person name="Lampietro C."/>
            <person name="Lopez Roques C."/>
            <person name="Donnadieu C."/>
            <person name="Braasch I."/>
            <person name="Desvignes T."/>
            <person name="Postlethwait J."/>
            <person name="Bobe J."/>
            <person name="Guiguen Y."/>
            <person name="Dirks R."/>
        </authorList>
    </citation>
    <scope>NUCLEOTIDE SEQUENCE</scope>
    <source>
        <strain evidence="8">Tag_6206</strain>
        <tissue evidence="8">Liver</tissue>
    </source>
</reference>
<feature type="transmembrane region" description="Helical" evidence="6">
    <location>
        <begin position="60"/>
        <end position="81"/>
    </location>
</feature>
<feature type="transmembrane region" description="Helical" evidence="6">
    <location>
        <begin position="381"/>
        <end position="398"/>
    </location>
</feature>
<dbReference type="AlphaFoldDB" id="A0A9D3MAW2"/>
<feature type="region of interest" description="Disordered" evidence="5">
    <location>
        <begin position="732"/>
        <end position="777"/>
    </location>
</feature>
<feature type="transmembrane region" description="Helical" evidence="6">
    <location>
        <begin position="418"/>
        <end position="438"/>
    </location>
</feature>
<evidence type="ECO:0000256" key="3">
    <source>
        <dbReference type="ARBA" id="ARBA00022989"/>
    </source>
</evidence>
<proteinExistence type="predicted"/>
<feature type="transmembrane region" description="Helical" evidence="6">
    <location>
        <begin position="184"/>
        <end position="211"/>
    </location>
</feature>
<keyword evidence="3 6" id="KW-1133">Transmembrane helix</keyword>
<evidence type="ECO:0000259" key="7">
    <source>
        <dbReference type="PROSITE" id="PS50801"/>
    </source>
</evidence>
<evidence type="ECO:0000313" key="9">
    <source>
        <dbReference type="Proteomes" id="UP001044222"/>
    </source>
</evidence>
<gene>
    <name evidence="8" type="ORF">ANANG_G00141630</name>
</gene>
<sequence>MEHVTQDPEVSATLRYHVDRPVYTEGDIETRVLHKRGRTPPTIRQRLAEKLRCSSERARAIVFSFLPILTWLPSYPVRQYLFGDVVSGLSTGVMQLPQGLAYAMLAAVPPVYGLYSSFYPVLLYTFFGTSRHISIGTFAVISLMIGGVVVREAPDSMFYTQVLNGTNVTAVLDTEARDARRVQLAVALTCLVGIIQLLLGLLRFGFVAIYLTEPLVRGFTTAAAVHVFISQLKYLLGVQTMRFSGTLSAIFSLVAVLKNILSTNVATLVVGLVCVVFLYGVKDLNDRFKKKLPIPIPGEIIVVIVSTGISYGMQLFENYNVEVVGKIPSGLLPPAVPDFSVLPNLVTDSIAIAIVGFSMGISLAKIFALKHGYSVDGNQELIAMGICNFTSSFFHTFAITCSMSRSLVQESTGGNTQIAGLLSSLVVLLVVIAIGFVFEPLPQTVLAAIIMVNLVGMFKQLKDIPALWRTSRIELAIWLVAFVASVLLGLDYGLLVAIGFAILTVIYRTQSPKSIILGQVPDTGMYYDIEEYEEATECTGIKIFHTNTSIYFANSELYVSALKEKTGVDPTRLLAARNSHREKVKKWEREKRSSEQTTPQKVRAIVRLDVEMGVTHEVVGREEPQKNGHVLEADSDSEETLMFLEPLNAVHSIVLDFSPVNFIDSVGAKAVKSVIKEYAEVDVQVFLAGCSRTLLKDLRTLNFFGGAVTPERVFPSVHDAVLFCQHRLDLRRDSPPQRQPAGQPRSGRRRRQRDGGVRRAGPTGAPGTDAHTFQNPLPLPVPGEEWVEFTDNIPVGLLVRWYSIM</sequence>
<feature type="transmembrane region" description="Helical" evidence="6">
    <location>
        <begin position="101"/>
        <end position="126"/>
    </location>
</feature>
<feature type="transmembrane region" description="Helical" evidence="6">
    <location>
        <begin position="445"/>
        <end position="461"/>
    </location>
</feature>
<dbReference type="PANTHER" id="PTHR11814">
    <property type="entry name" value="SULFATE TRANSPORTER"/>
    <property type="match status" value="1"/>
</dbReference>
<feature type="domain" description="STAS" evidence="7">
    <location>
        <begin position="531"/>
        <end position="724"/>
    </location>
</feature>
<evidence type="ECO:0000256" key="4">
    <source>
        <dbReference type="ARBA" id="ARBA00023136"/>
    </source>
</evidence>
<feature type="transmembrane region" description="Helical" evidence="6">
    <location>
        <begin position="476"/>
        <end position="507"/>
    </location>
</feature>
<evidence type="ECO:0000256" key="2">
    <source>
        <dbReference type="ARBA" id="ARBA00022692"/>
    </source>
</evidence>
<protein>
    <recommendedName>
        <fullName evidence="7">STAS domain-containing protein</fullName>
    </recommendedName>
</protein>
<dbReference type="NCBIfam" id="TIGR00815">
    <property type="entry name" value="sulP"/>
    <property type="match status" value="1"/>
</dbReference>
<dbReference type="Gene3D" id="3.30.750.24">
    <property type="entry name" value="STAS domain"/>
    <property type="match status" value="1"/>
</dbReference>
<evidence type="ECO:0000256" key="1">
    <source>
        <dbReference type="ARBA" id="ARBA00004141"/>
    </source>
</evidence>
<evidence type="ECO:0000256" key="5">
    <source>
        <dbReference type="SAM" id="MobiDB-lite"/>
    </source>
</evidence>
<dbReference type="EMBL" id="JAFIRN010000007">
    <property type="protein sequence ID" value="KAG5845660.1"/>
    <property type="molecule type" value="Genomic_DNA"/>
</dbReference>
<dbReference type="SUPFAM" id="SSF52091">
    <property type="entry name" value="SpoIIaa-like"/>
    <property type="match status" value="1"/>
</dbReference>
<keyword evidence="9" id="KW-1185">Reference proteome</keyword>
<dbReference type="InterPro" id="IPR002645">
    <property type="entry name" value="STAS_dom"/>
</dbReference>